<organism evidence="2 3">
    <name type="scientific">Adhaeribacter swui</name>
    <dbReference type="NCBI Taxonomy" id="2086471"/>
    <lineage>
        <taxon>Bacteria</taxon>
        <taxon>Pseudomonadati</taxon>
        <taxon>Bacteroidota</taxon>
        <taxon>Cytophagia</taxon>
        <taxon>Cytophagales</taxon>
        <taxon>Hymenobacteraceae</taxon>
        <taxon>Adhaeribacter</taxon>
    </lineage>
</organism>
<protein>
    <submittedName>
        <fullName evidence="2">SH3 domain-containing protein</fullName>
    </submittedName>
</protein>
<dbReference type="RefSeq" id="WP_185271638.1">
    <property type="nucleotide sequence ID" value="NZ_CP055156.1"/>
</dbReference>
<sequence>MQNTWAKYLLIFFVFFIGLTQPVYSQEYNFRVATADSLFNQKKYLEAFSVYENILVKDQQYSPTMLLKMAFIKEGLRDFTGAMYYLHLYYSKTPNRAVLRKMEELAQTHQLTGYEYGDLQFFKTQFRKFYLDILEGLLIVAVVVITFTFLRRKTKPVRKSFKIGFTLYLGFIFYYINYLDFGQEGIIRYNRIPIMSAPSAGAEWVATAGAGHKLKLISEKDIWYEVFWKNQRAYIRKQNILLLP</sequence>
<name>A0A7G7GDB3_9BACT</name>
<evidence type="ECO:0000313" key="2">
    <source>
        <dbReference type="EMBL" id="QNF35147.1"/>
    </source>
</evidence>
<dbReference type="AlphaFoldDB" id="A0A7G7GDB3"/>
<feature type="transmembrane region" description="Helical" evidence="1">
    <location>
        <begin position="129"/>
        <end position="149"/>
    </location>
</feature>
<dbReference type="Proteomes" id="UP000515237">
    <property type="component" value="Chromosome"/>
</dbReference>
<gene>
    <name evidence="2" type="ORF">HUW51_21400</name>
</gene>
<proteinExistence type="predicted"/>
<feature type="transmembrane region" description="Helical" evidence="1">
    <location>
        <begin position="161"/>
        <end position="179"/>
    </location>
</feature>
<dbReference type="EMBL" id="CP055156">
    <property type="protein sequence ID" value="QNF35147.1"/>
    <property type="molecule type" value="Genomic_DNA"/>
</dbReference>
<dbReference type="KEGG" id="aswu:HUW51_21400"/>
<keyword evidence="3" id="KW-1185">Reference proteome</keyword>
<accession>A0A7G7GDB3</accession>
<keyword evidence="1" id="KW-0812">Transmembrane</keyword>
<evidence type="ECO:0000256" key="1">
    <source>
        <dbReference type="SAM" id="Phobius"/>
    </source>
</evidence>
<keyword evidence="1" id="KW-1133">Transmembrane helix</keyword>
<reference evidence="2 3" key="1">
    <citation type="journal article" date="2018" name="Int. J. Syst. Evol. Microbiol.">
        <title>Adhaeribacter swui sp. nov., isolated from wet mud.</title>
        <authorList>
            <person name="Kim D.U."/>
            <person name="Kim K.W."/>
            <person name="Kang M.S."/>
            <person name="Kim J.Y."/>
            <person name="Jang J.H."/>
            <person name="Kim M.K."/>
        </authorList>
    </citation>
    <scope>NUCLEOTIDE SEQUENCE [LARGE SCALE GENOMIC DNA]</scope>
    <source>
        <strain evidence="2 3">KCTC 52873</strain>
    </source>
</reference>
<keyword evidence="1" id="KW-0472">Membrane</keyword>
<evidence type="ECO:0000313" key="3">
    <source>
        <dbReference type="Proteomes" id="UP000515237"/>
    </source>
</evidence>